<comment type="cofactor">
    <cofactor evidence="1">
        <name>Zn(2+)</name>
        <dbReference type="ChEBI" id="CHEBI:29105"/>
    </cofactor>
</comment>
<evidence type="ECO:0000256" key="9">
    <source>
        <dbReference type="ARBA" id="ARBA00022833"/>
    </source>
</evidence>
<evidence type="ECO:0000256" key="2">
    <source>
        <dbReference type="ARBA" id="ARBA00004651"/>
    </source>
</evidence>
<keyword evidence="9" id="KW-0862">Zinc</keyword>
<name>A0A9W6UHJ5_9ACTN</name>
<evidence type="ECO:0000256" key="10">
    <source>
        <dbReference type="ARBA" id="ARBA00022989"/>
    </source>
</evidence>
<dbReference type="Proteomes" id="UP001165092">
    <property type="component" value="Unassembled WGS sequence"/>
</dbReference>
<feature type="region of interest" description="Disordered" evidence="13">
    <location>
        <begin position="1"/>
        <end position="25"/>
    </location>
</feature>
<dbReference type="GO" id="GO:0006508">
    <property type="term" value="P:proteolysis"/>
    <property type="evidence" value="ECO:0007669"/>
    <property type="project" value="UniProtKB-KW"/>
</dbReference>
<sequence>MSTPEPDQPREPDEQGPAGQPARAGTVSLSPPSRFDFVPSPVFASLLLLAAAAGWLSWTRLEGEYLDGQTSYAAFALILIGWVICLALHEFAHGLAAYLLGDRSLRSSAYLRLNPLKFKELFAGLILPLVFLFLARVGMTGPPVYLDPDAVPGRAKRTVIALSGPAANAVLVLVLTVVLKTLVPGGAITNNWVLDALVFLCFLNITALVLNLLPVPGTDVFAAIAPHIPGTWVRDNARALGIFGSVAIFAVLSLPPLRAGILELMGAVFEVVTGLSGNYVLGGATLFFIWG</sequence>
<accession>A0A9W6UHJ5</accession>
<evidence type="ECO:0000256" key="13">
    <source>
        <dbReference type="SAM" id="MobiDB-lite"/>
    </source>
</evidence>
<dbReference type="PANTHER" id="PTHR35864:SF1">
    <property type="entry name" value="ZINC METALLOPROTEASE YWHC-RELATED"/>
    <property type="match status" value="1"/>
</dbReference>
<evidence type="ECO:0000256" key="8">
    <source>
        <dbReference type="ARBA" id="ARBA00022801"/>
    </source>
</evidence>
<feature type="transmembrane region" description="Helical" evidence="14">
    <location>
        <begin position="37"/>
        <end position="58"/>
    </location>
</feature>
<evidence type="ECO:0000256" key="6">
    <source>
        <dbReference type="ARBA" id="ARBA00022692"/>
    </source>
</evidence>
<evidence type="ECO:0000256" key="11">
    <source>
        <dbReference type="ARBA" id="ARBA00023049"/>
    </source>
</evidence>
<evidence type="ECO:0000256" key="14">
    <source>
        <dbReference type="SAM" id="Phobius"/>
    </source>
</evidence>
<keyword evidence="5" id="KW-0645">Protease</keyword>
<reference evidence="15" key="1">
    <citation type="submission" date="2023-02" db="EMBL/GenBank/DDBJ databases">
        <title>Nocardiopsis ansamitocini NBRC 112285.</title>
        <authorList>
            <person name="Ichikawa N."/>
            <person name="Sato H."/>
            <person name="Tonouchi N."/>
        </authorList>
    </citation>
    <scope>NUCLEOTIDE SEQUENCE</scope>
    <source>
        <strain evidence="15">NBRC 112285</strain>
    </source>
</reference>
<dbReference type="InterPro" id="IPR052348">
    <property type="entry name" value="Metallopeptidase_M50B"/>
</dbReference>
<feature type="transmembrane region" description="Helical" evidence="14">
    <location>
        <begin position="267"/>
        <end position="290"/>
    </location>
</feature>
<dbReference type="EMBL" id="BSQG01000001">
    <property type="protein sequence ID" value="GLU46802.1"/>
    <property type="molecule type" value="Genomic_DNA"/>
</dbReference>
<feature type="transmembrane region" description="Helical" evidence="14">
    <location>
        <begin position="121"/>
        <end position="139"/>
    </location>
</feature>
<dbReference type="GO" id="GO:0046872">
    <property type="term" value="F:metal ion binding"/>
    <property type="evidence" value="ECO:0007669"/>
    <property type="project" value="UniProtKB-KW"/>
</dbReference>
<keyword evidence="6 14" id="KW-0812">Transmembrane</keyword>
<keyword evidence="16" id="KW-1185">Reference proteome</keyword>
<evidence type="ECO:0008006" key="17">
    <source>
        <dbReference type="Google" id="ProtNLM"/>
    </source>
</evidence>
<feature type="transmembrane region" description="Helical" evidence="14">
    <location>
        <begin position="70"/>
        <end position="100"/>
    </location>
</feature>
<dbReference type="InterPro" id="IPR044537">
    <property type="entry name" value="Rip2-like"/>
</dbReference>
<keyword evidence="12 14" id="KW-0472">Membrane</keyword>
<comment type="caution">
    <text evidence="15">The sequence shown here is derived from an EMBL/GenBank/DDBJ whole genome shotgun (WGS) entry which is preliminary data.</text>
</comment>
<keyword evidence="4" id="KW-1003">Cell membrane</keyword>
<gene>
    <name evidence="15" type="ORF">Nans01_11530</name>
</gene>
<dbReference type="PANTHER" id="PTHR35864">
    <property type="entry name" value="ZINC METALLOPROTEASE MJ0611-RELATED"/>
    <property type="match status" value="1"/>
</dbReference>
<keyword evidence="11" id="KW-0482">Metalloprotease</keyword>
<keyword evidence="8" id="KW-0378">Hydrolase</keyword>
<evidence type="ECO:0000256" key="12">
    <source>
        <dbReference type="ARBA" id="ARBA00023136"/>
    </source>
</evidence>
<evidence type="ECO:0000313" key="15">
    <source>
        <dbReference type="EMBL" id="GLU46802.1"/>
    </source>
</evidence>
<dbReference type="CDD" id="cd06158">
    <property type="entry name" value="S2P-M50_like_1"/>
    <property type="match status" value="1"/>
</dbReference>
<organism evidence="15 16">
    <name type="scientific">Nocardiopsis ansamitocini</name>
    <dbReference type="NCBI Taxonomy" id="1670832"/>
    <lineage>
        <taxon>Bacteria</taxon>
        <taxon>Bacillati</taxon>
        <taxon>Actinomycetota</taxon>
        <taxon>Actinomycetes</taxon>
        <taxon>Streptosporangiales</taxon>
        <taxon>Nocardiopsidaceae</taxon>
        <taxon>Nocardiopsis</taxon>
    </lineage>
</organism>
<comment type="subcellular location">
    <subcellularLocation>
        <location evidence="2">Cell membrane</location>
        <topology evidence="2">Multi-pass membrane protein</topology>
    </subcellularLocation>
</comment>
<evidence type="ECO:0000256" key="4">
    <source>
        <dbReference type="ARBA" id="ARBA00022475"/>
    </source>
</evidence>
<feature type="transmembrane region" description="Helical" evidence="14">
    <location>
        <begin position="159"/>
        <end position="179"/>
    </location>
</feature>
<evidence type="ECO:0000313" key="16">
    <source>
        <dbReference type="Proteomes" id="UP001165092"/>
    </source>
</evidence>
<comment type="similarity">
    <text evidence="3">Belongs to the peptidase M50B family.</text>
</comment>
<protein>
    <recommendedName>
        <fullName evidence="17">Site-2 protease family protein</fullName>
    </recommendedName>
</protein>
<feature type="transmembrane region" description="Helical" evidence="14">
    <location>
        <begin position="191"/>
        <end position="213"/>
    </location>
</feature>
<dbReference type="GO" id="GO:0005886">
    <property type="term" value="C:plasma membrane"/>
    <property type="evidence" value="ECO:0007669"/>
    <property type="project" value="UniProtKB-SubCell"/>
</dbReference>
<dbReference type="GO" id="GO:0008237">
    <property type="term" value="F:metallopeptidase activity"/>
    <property type="evidence" value="ECO:0007669"/>
    <property type="project" value="UniProtKB-KW"/>
</dbReference>
<evidence type="ECO:0000256" key="5">
    <source>
        <dbReference type="ARBA" id="ARBA00022670"/>
    </source>
</evidence>
<keyword evidence="10 14" id="KW-1133">Transmembrane helix</keyword>
<evidence type="ECO:0000256" key="3">
    <source>
        <dbReference type="ARBA" id="ARBA00007931"/>
    </source>
</evidence>
<proteinExistence type="inferred from homology"/>
<dbReference type="AlphaFoldDB" id="A0A9W6UHJ5"/>
<evidence type="ECO:0000256" key="1">
    <source>
        <dbReference type="ARBA" id="ARBA00001947"/>
    </source>
</evidence>
<feature type="transmembrane region" description="Helical" evidence="14">
    <location>
        <begin position="237"/>
        <end position="255"/>
    </location>
</feature>
<keyword evidence="7" id="KW-0479">Metal-binding</keyword>
<evidence type="ECO:0000256" key="7">
    <source>
        <dbReference type="ARBA" id="ARBA00022723"/>
    </source>
</evidence>
<dbReference type="RefSeq" id="WP_285757616.1">
    <property type="nucleotide sequence ID" value="NZ_BSQG01000001.1"/>
</dbReference>